<evidence type="ECO:0000313" key="3">
    <source>
        <dbReference type="EMBL" id="CAF1362518.1"/>
    </source>
</evidence>
<name>A0A815I7S9_ADIRI</name>
<comment type="caution">
    <text evidence="3">The sequence shown here is derived from an EMBL/GenBank/DDBJ whole genome shotgun (WGS) entry which is preliminary data.</text>
</comment>
<feature type="coiled-coil region" evidence="1">
    <location>
        <begin position="233"/>
        <end position="267"/>
    </location>
</feature>
<feature type="chain" id="PRO_5032585129" evidence="2">
    <location>
        <begin position="18"/>
        <end position="375"/>
    </location>
</feature>
<reference evidence="3" key="1">
    <citation type="submission" date="2021-02" db="EMBL/GenBank/DDBJ databases">
        <authorList>
            <person name="Nowell W R."/>
        </authorList>
    </citation>
    <scope>NUCLEOTIDE SEQUENCE</scope>
</reference>
<evidence type="ECO:0000313" key="4">
    <source>
        <dbReference type="Proteomes" id="UP000663852"/>
    </source>
</evidence>
<organism evidence="3 4">
    <name type="scientific">Adineta ricciae</name>
    <name type="common">Rotifer</name>
    <dbReference type="NCBI Taxonomy" id="249248"/>
    <lineage>
        <taxon>Eukaryota</taxon>
        <taxon>Metazoa</taxon>
        <taxon>Spiralia</taxon>
        <taxon>Gnathifera</taxon>
        <taxon>Rotifera</taxon>
        <taxon>Eurotatoria</taxon>
        <taxon>Bdelloidea</taxon>
        <taxon>Adinetida</taxon>
        <taxon>Adinetidae</taxon>
        <taxon>Adineta</taxon>
    </lineage>
</organism>
<dbReference type="Proteomes" id="UP000663852">
    <property type="component" value="Unassembled WGS sequence"/>
</dbReference>
<dbReference type="EMBL" id="CAJNOJ010000276">
    <property type="protein sequence ID" value="CAF1362518.1"/>
    <property type="molecule type" value="Genomic_DNA"/>
</dbReference>
<gene>
    <name evidence="3" type="ORF">EDS130_LOCUS33903</name>
</gene>
<feature type="signal peptide" evidence="2">
    <location>
        <begin position="1"/>
        <end position="17"/>
    </location>
</feature>
<keyword evidence="2" id="KW-0732">Signal</keyword>
<accession>A0A815I7S9</accession>
<sequence length="375" mass="43414">MMFRYIVLFLLPIAIRCENASNSSNTSELHILVISPFQHVLSLFKSDIVDKLMNANHSSSDLPDELHCTIQEIQSSLQQTTLANQRLFNQAALHVSDALESISRMENETTETEILLNELNTTVETAKEDVRLAEIAAKKAVELFSYAIDTYRAIMYRNRYRENDYGGDYQFGRYNGQHHFGGYSGGNRFPFHTGLHSRGTNCHFDVRHDSLYKANAKAMHEADDKLKKQQVQLKNELVKYRSMESQLRNISEQVMELNTTLQEQQTIKIMTEALNEDFQMVANRLKPFSSSSKRLLDVLMYILDYQSIVELFNSAYNKLLTASTIESTDLELSREMMNKTKQKLIYLSAKLPRMRYRRKQFHRLCAHHSSKSARN</sequence>
<proteinExistence type="predicted"/>
<evidence type="ECO:0000256" key="1">
    <source>
        <dbReference type="SAM" id="Coils"/>
    </source>
</evidence>
<keyword evidence="1" id="KW-0175">Coiled coil</keyword>
<dbReference type="AlphaFoldDB" id="A0A815I7S9"/>
<evidence type="ECO:0000256" key="2">
    <source>
        <dbReference type="SAM" id="SignalP"/>
    </source>
</evidence>
<protein>
    <submittedName>
        <fullName evidence="3">Uncharacterized protein</fullName>
    </submittedName>
</protein>